<protein>
    <submittedName>
        <fullName evidence="1">CLUMA_CG008044, isoform A</fullName>
    </submittedName>
</protein>
<dbReference type="EMBL" id="CVRI01000039">
    <property type="protein sequence ID" value="CRK94541.1"/>
    <property type="molecule type" value="Genomic_DNA"/>
</dbReference>
<evidence type="ECO:0000313" key="1">
    <source>
        <dbReference type="EMBL" id="CRK94541.1"/>
    </source>
</evidence>
<accession>A0A1J1I2N5</accession>
<organism evidence="1 2">
    <name type="scientific">Clunio marinus</name>
    <dbReference type="NCBI Taxonomy" id="568069"/>
    <lineage>
        <taxon>Eukaryota</taxon>
        <taxon>Metazoa</taxon>
        <taxon>Ecdysozoa</taxon>
        <taxon>Arthropoda</taxon>
        <taxon>Hexapoda</taxon>
        <taxon>Insecta</taxon>
        <taxon>Pterygota</taxon>
        <taxon>Neoptera</taxon>
        <taxon>Endopterygota</taxon>
        <taxon>Diptera</taxon>
        <taxon>Nematocera</taxon>
        <taxon>Chironomoidea</taxon>
        <taxon>Chironomidae</taxon>
        <taxon>Clunio</taxon>
    </lineage>
</organism>
<dbReference type="AlphaFoldDB" id="A0A1J1I2N5"/>
<dbReference type="Proteomes" id="UP000183832">
    <property type="component" value="Unassembled WGS sequence"/>
</dbReference>
<keyword evidence="2" id="KW-1185">Reference proteome</keyword>
<reference evidence="1 2" key="1">
    <citation type="submission" date="2015-04" db="EMBL/GenBank/DDBJ databases">
        <authorList>
            <person name="Syromyatnikov M.Y."/>
            <person name="Popov V.N."/>
        </authorList>
    </citation>
    <scope>NUCLEOTIDE SEQUENCE [LARGE SCALE GENOMIC DNA]</scope>
</reference>
<gene>
    <name evidence="1" type="ORF">CLUMA_CG008044</name>
</gene>
<name>A0A1J1I2N5_9DIPT</name>
<sequence>MQHLKSQSKSSEFCINLFLNQQSTQLLQQSGNDFKIAQFQGHKNINKSQIVKCFTTSSNNTQNHFKFSINS</sequence>
<proteinExistence type="predicted"/>
<evidence type="ECO:0000313" key="2">
    <source>
        <dbReference type="Proteomes" id="UP000183832"/>
    </source>
</evidence>